<dbReference type="Proteomes" id="UP000803844">
    <property type="component" value="Unassembled WGS sequence"/>
</dbReference>
<proteinExistence type="predicted"/>
<evidence type="ECO:0000313" key="2">
    <source>
        <dbReference type="Proteomes" id="UP000803844"/>
    </source>
</evidence>
<evidence type="ECO:0000313" key="1">
    <source>
        <dbReference type="EMBL" id="KAF3768796.1"/>
    </source>
</evidence>
<gene>
    <name evidence="1" type="ORF">M406DRAFT_355024</name>
</gene>
<accession>A0A9P4Y8P3</accession>
<comment type="caution">
    <text evidence="1">The sequence shown here is derived from an EMBL/GenBank/DDBJ whole genome shotgun (WGS) entry which is preliminary data.</text>
</comment>
<organism evidence="1 2">
    <name type="scientific">Cryphonectria parasitica (strain ATCC 38755 / EP155)</name>
    <dbReference type="NCBI Taxonomy" id="660469"/>
    <lineage>
        <taxon>Eukaryota</taxon>
        <taxon>Fungi</taxon>
        <taxon>Dikarya</taxon>
        <taxon>Ascomycota</taxon>
        <taxon>Pezizomycotina</taxon>
        <taxon>Sordariomycetes</taxon>
        <taxon>Sordariomycetidae</taxon>
        <taxon>Diaporthales</taxon>
        <taxon>Cryphonectriaceae</taxon>
        <taxon>Cryphonectria-Endothia species complex</taxon>
        <taxon>Cryphonectria</taxon>
    </lineage>
</organism>
<protein>
    <submittedName>
        <fullName evidence="1">Uncharacterized protein</fullName>
    </submittedName>
</protein>
<dbReference type="AlphaFoldDB" id="A0A9P4Y8P3"/>
<reference evidence="1" key="1">
    <citation type="journal article" date="2020" name="Phytopathology">
        <title>Genome sequence of the chestnut blight fungus Cryphonectria parasitica EP155: A fundamental resource for an archetypical invasive plant pathogen.</title>
        <authorList>
            <person name="Crouch J.A."/>
            <person name="Dawe A."/>
            <person name="Aerts A."/>
            <person name="Barry K."/>
            <person name="Churchill A.C.L."/>
            <person name="Grimwood J."/>
            <person name="Hillman B."/>
            <person name="Milgroom M.G."/>
            <person name="Pangilinan J."/>
            <person name="Smith M."/>
            <person name="Salamov A."/>
            <person name="Schmutz J."/>
            <person name="Yadav J."/>
            <person name="Grigoriev I.V."/>
            <person name="Nuss D."/>
        </authorList>
    </citation>
    <scope>NUCLEOTIDE SEQUENCE</scope>
    <source>
        <strain evidence="1">EP155</strain>
    </source>
</reference>
<keyword evidence="2" id="KW-1185">Reference proteome</keyword>
<sequence length="75" mass="8239">MQCRIPFLSLLPAPTIRVLRHEYLVDTLLTLAPTRSAPSGSTRTSSHVANSTDLTFRTSAPLLINMTDKITDTLV</sequence>
<dbReference type="EMBL" id="MU032345">
    <property type="protein sequence ID" value="KAF3768796.1"/>
    <property type="molecule type" value="Genomic_DNA"/>
</dbReference>
<dbReference type="GeneID" id="63840188"/>
<name>A0A9P4Y8P3_CRYP1</name>
<dbReference type="RefSeq" id="XP_040779757.1">
    <property type="nucleotide sequence ID" value="XM_040923059.1"/>
</dbReference>